<sequence length="33" mass="3745">MCKSSDHYVKTSILSTCNRLILQVTCVVATPWF</sequence>
<dbReference type="AlphaFoldDB" id="A0A0E9XMA7"/>
<name>A0A0E9XMA7_ANGAN</name>
<dbReference type="EMBL" id="GBXM01004720">
    <property type="protein sequence ID" value="JAI03858.1"/>
    <property type="molecule type" value="Transcribed_RNA"/>
</dbReference>
<accession>A0A0E9XMA7</accession>
<reference evidence="1" key="1">
    <citation type="submission" date="2014-11" db="EMBL/GenBank/DDBJ databases">
        <authorList>
            <person name="Amaro Gonzalez C."/>
        </authorList>
    </citation>
    <scope>NUCLEOTIDE SEQUENCE</scope>
</reference>
<organism evidence="1">
    <name type="scientific">Anguilla anguilla</name>
    <name type="common">European freshwater eel</name>
    <name type="synonym">Muraena anguilla</name>
    <dbReference type="NCBI Taxonomy" id="7936"/>
    <lineage>
        <taxon>Eukaryota</taxon>
        <taxon>Metazoa</taxon>
        <taxon>Chordata</taxon>
        <taxon>Craniata</taxon>
        <taxon>Vertebrata</taxon>
        <taxon>Euteleostomi</taxon>
        <taxon>Actinopterygii</taxon>
        <taxon>Neopterygii</taxon>
        <taxon>Teleostei</taxon>
        <taxon>Anguilliformes</taxon>
        <taxon>Anguillidae</taxon>
        <taxon>Anguilla</taxon>
    </lineage>
</organism>
<proteinExistence type="predicted"/>
<evidence type="ECO:0000313" key="1">
    <source>
        <dbReference type="EMBL" id="JAI03858.1"/>
    </source>
</evidence>
<protein>
    <submittedName>
        <fullName evidence="1">Uncharacterized protein</fullName>
    </submittedName>
</protein>
<reference evidence="1" key="2">
    <citation type="journal article" date="2015" name="Fish Shellfish Immunol.">
        <title>Early steps in the European eel (Anguilla anguilla)-Vibrio vulnificus interaction in the gills: Role of the RtxA13 toxin.</title>
        <authorList>
            <person name="Callol A."/>
            <person name="Pajuelo D."/>
            <person name="Ebbesson L."/>
            <person name="Teles M."/>
            <person name="MacKenzie S."/>
            <person name="Amaro C."/>
        </authorList>
    </citation>
    <scope>NUCLEOTIDE SEQUENCE</scope>
</reference>